<evidence type="ECO:0000313" key="5">
    <source>
        <dbReference type="EMBL" id="QOY52232.1"/>
    </source>
</evidence>
<dbReference type="RefSeq" id="WP_194370073.1">
    <property type="nucleotide sequence ID" value="NZ_CP054492.1"/>
</dbReference>
<feature type="domain" description="ABC transporter" evidence="4">
    <location>
        <begin position="2"/>
        <end position="217"/>
    </location>
</feature>
<dbReference type="EMBL" id="CP054492">
    <property type="protein sequence ID" value="QOY52232.1"/>
    <property type="molecule type" value="Genomic_DNA"/>
</dbReference>
<dbReference type="Pfam" id="PF00005">
    <property type="entry name" value="ABC_tran"/>
    <property type="match status" value="2"/>
</dbReference>
<dbReference type="InterPro" id="IPR051309">
    <property type="entry name" value="ABCF_ATPase"/>
</dbReference>
<dbReference type="GO" id="GO:0016887">
    <property type="term" value="F:ATP hydrolysis activity"/>
    <property type="evidence" value="ECO:0007669"/>
    <property type="project" value="InterPro"/>
</dbReference>
<feature type="domain" description="ABC transporter" evidence="4">
    <location>
        <begin position="283"/>
        <end position="498"/>
    </location>
</feature>
<evidence type="ECO:0000313" key="6">
    <source>
        <dbReference type="Proteomes" id="UP000593994"/>
    </source>
</evidence>
<dbReference type="PROSITE" id="PS00211">
    <property type="entry name" value="ABC_TRANSPORTER_1"/>
    <property type="match status" value="1"/>
</dbReference>
<accession>A0A7S7LVF6</accession>
<dbReference type="InterPro" id="IPR003593">
    <property type="entry name" value="AAA+_ATPase"/>
</dbReference>
<dbReference type="InterPro" id="IPR017871">
    <property type="entry name" value="ABC_transporter-like_CS"/>
</dbReference>
<evidence type="ECO:0000256" key="1">
    <source>
        <dbReference type="ARBA" id="ARBA00022741"/>
    </source>
</evidence>
<dbReference type="Gene3D" id="3.40.50.300">
    <property type="entry name" value="P-loop containing nucleotide triphosphate hydrolases"/>
    <property type="match status" value="2"/>
</dbReference>
<dbReference type="Proteomes" id="UP000593994">
    <property type="component" value="Chromosome"/>
</dbReference>
<dbReference type="AlphaFoldDB" id="A0A7S7LVF6"/>
<dbReference type="PROSITE" id="PS50893">
    <property type="entry name" value="ABC_TRANSPORTER_2"/>
    <property type="match status" value="2"/>
</dbReference>
<dbReference type="CDD" id="cd03221">
    <property type="entry name" value="ABCF_EF-3"/>
    <property type="match status" value="2"/>
</dbReference>
<dbReference type="GO" id="GO:0005524">
    <property type="term" value="F:ATP binding"/>
    <property type="evidence" value="ECO:0007669"/>
    <property type="project" value="UniProtKB-KW"/>
</dbReference>
<proteinExistence type="predicted"/>
<keyword evidence="6" id="KW-1185">Reference proteome</keyword>
<organism evidence="5 6">
    <name type="scientific">Candidatus Sulfurimonas baltica</name>
    <dbReference type="NCBI Taxonomy" id="2740404"/>
    <lineage>
        <taxon>Bacteria</taxon>
        <taxon>Pseudomonadati</taxon>
        <taxon>Campylobacterota</taxon>
        <taxon>Epsilonproteobacteria</taxon>
        <taxon>Campylobacterales</taxon>
        <taxon>Sulfurimonadaceae</taxon>
        <taxon>Sulfurimonas</taxon>
    </lineage>
</organism>
<keyword evidence="3" id="KW-0175">Coiled coil</keyword>
<evidence type="ECO:0000256" key="2">
    <source>
        <dbReference type="ARBA" id="ARBA00022840"/>
    </source>
</evidence>
<gene>
    <name evidence="5" type="ORF">HUE88_00600</name>
</gene>
<keyword evidence="1" id="KW-0547">Nucleotide-binding</keyword>
<protein>
    <submittedName>
        <fullName evidence="5">ATP-binding cassette domain-containing protein</fullName>
    </submittedName>
</protein>
<evidence type="ECO:0000256" key="3">
    <source>
        <dbReference type="SAM" id="Coils"/>
    </source>
</evidence>
<dbReference type="InterPro" id="IPR027417">
    <property type="entry name" value="P-loop_NTPase"/>
</dbReference>
<reference evidence="5 6" key="1">
    <citation type="submission" date="2020-05" db="EMBL/GenBank/DDBJ databases">
        <title>Sulfurimonas marisnigri, sp. nov., and Sulfurimonas baltica, sp. nov., manganese oxide reducing chemolithoautotrophs of the class Epsilonproteobacteria isolated from the pelagic redoxclines of the Black and Baltic Seas and emended description of the genus Sulfurimonas.</title>
        <authorList>
            <person name="Henkel J.V."/>
            <person name="Laudan C."/>
            <person name="Werner J."/>
            <person name="Neu T."/>
            <person name="Plewe S."/>
            <person name="Sproer C."/>
            <person name="Bunk B."/>
            <person name="Schulz-Vogt H.N."/>
        </authorList>
    </citation>
    <scope>NUCLEOTIDE SEQUENCE [LARGE SCALE GENOMIC DNA]</scope>
    <source>
        <strain evidence="5 6">GD2</strain>
    </source>
</reference>
<dbReference type="PANTHER" id="PTHR42855:SF2">
    <property type="entry name" value="DRUG RESISTANCE ABC TRANSPORTER,ATP-BINDING PROTEIN"/>
    <property type="match status" value="1"/>
</dbReference>
<dbReference type="KEGG" id="sbal:HUE88_00600"/>
<dbReference type="InterPro" id="IPR003439">
    <property type="entry name" value="ABC_transporter-like_ATP-bd"/>
</dbReference>
<dbReference type="Pfam" id="PF12848">
    <property type="entry name" value="ABC_tran_Xtn"/>
    <property type="match status" value="1"/>
</dbReference>
<keyword evidence="2 5" id="KW-0067">ATP-binding</keyword>
<evidence type="ECO:0000259" key="4">
    <source>
        <dbReference type="PROSITE" id="PS50893"/>
    </source>
</evidence>
<dbReference type="FunFam" id="3.40.50.300:FF:000011">
    <property type="entry name" value="Putative ABC transporter ATP-binding component"/>
    <property type="match status" value="1"/>
</dbReference>
<feature type="coiled-coil region" evidence="3">
    <location>
        <begin position="581"/>
        <end position="608"/>
    </location>
</feature>
<dbReference type="PANTHER" id="PTHR42855">
    <property type="entry name" value="ABC TRANSPORTER ATP-BINDING SUBUNIT"/>
    <property type="match status" value="1"/>
</dbReference>
<dbReference type="SMART" id="SM00382">
    <property type="entry name" value="AAA"/>
    <property type="match status" value="2"/>
</dbReference>
<dbReference type="InterPro" id="IPR032781">
    <property type="entry name" value="ABC_tran_Xtn"/>
</dbReference>
<sequence>MIQLINISKSFSSQELFSNLNFKLNSGNRVGLVGRNGSGKSTLFKIILGEESPDSGDVIIPKGYKIGTLKQHLEFSESTLREEAALALEEDMKYDVYRVEKILFGLGFVQEDLEKNPLSFSGGYQIRINLAKLLVTEPNLLLLDEPTNYLDILSLRWLKAFLRAFEGEVILITHDRNFMDAVTTHTMGIVRKTLRVIPGDTHKYYEQLQANDELYEKQKIAQDKKVKELEDFIARNKARASTAALAQSKVKQLEKMELLDDLGFDASLKFDFNFKETPAKVLLDVKNLSFGYTPDNILFKDISFTLEKGECLGIIGKNGKGKSTLLNTIAGELKQLHGEVNMHTSTTFAHFGQTNISRLHPNSTVMDEIHSANTKLSTQVIRSISGAMMFSGDAADKKVSLLSGGEKSRVMLGQILARNVNLLFLDEPTNHLDMDSIEALTKAIKNFKGSVIIVTHSEELLRRVCDRLIIFAKNGAEYFDGGYDLFLEKIGWEEEEAVESEKQKPKANNKDNKKLKAELVRERNSITSPLKKKVEKLENEIIKIEELLDNNHKKLIEVSNSGESAKLMELSKLVSTQESEVEEKFELLETAQSELDEININYEQKIEKLED</sequence>
<dbReference type="SUPFAM" id="SSF52540">
    <property type="entry name" value="P-loop containing nucleoside triphosphate hydrolases"/>
    <property type="match status" value="2"/>
</dbReference>
<name>A0A7S7LVF6_9BACT</name>